<dbReference type="InterPro" id="IPR001296">
    <property type="entry name" value="Glyco_trans_1"/>
</dbReference>
<dbReference type="Gene3D" id="3.40.50.2000">
    <property type="entry name" value="Glycogen Phosphorylase B"/>
    <property type="match status" value="2"/>
</dbReference>
<proteinExistence type="predicted"/>
<dbReference type="EC" id="2.4.-.-" evidence="2"/>
<name>A0ABY9XYY4_9FLAO</name>
<protein>
    <submittedName>
        <fullName evidence="2">Glycosyltransferase</fullName>
        <ecNumber evidence="2">2.4.-.-</ecNumber>
    </submittedName>
</protein>
<dbReference type="GO" id="GO:0016757">
    <property type="term" value="F:glycosyltransferase activity"/>
    <property type="evidence" value="ECO:0007669"/>
    <property type="project" value="UniProtKB-KW"/>
</dbReference>
<accession>A0ABY9XYY4</accession>
<keyword evidence="2" id="KW-0328">Glycosyltransferase</keyword>
<dbReference type="PANTHER" id="PTHR12526:SF630">
    <property type="entry name" value="GLYCOSYLTRANSFERASE"/>
    <property type="match status" value="1"/>
</dbReference>
<dbReference type="EMBL" id="CP134537">
    <property type="protein sequence ID" value="WNH10940.1"/>
    <property type="molecule type" value="Genomic_DNA"/>
</dbReference>
<evidence type="ECO:0000313" key="2">
    <source>
        <dbReference type="EMBL" id="WNH10940.1"/>
    </source>
</evidence>
<feature type="domain" description="Glycosyl transferase family 1" evidence="1">
    <location>
        <begin position="2"/>
        <end position="140"/>
    </location>
</feature>
<dbReference type="Proteomes" id="UP001302806">
    <property type="component" value="Chromosome"/>
</dbReference>
<evidence type="ECO:0000259" key="1">
    <source>
        <dbReference type="Pfam" id="PF00534"/>
    </source>
</evidence>
<gene>
    <name evidence="2" type="ORF">RHP51_02680</name>
</gene>
<dbReference type="PANTHER" id="PTHR12526">
    <property type="entry name" value="GLYCOSYLTRANSFERASE"/>
    <property type="match status" value="1"/>
</dbReference>
<dbReference type="SUPFAM" id="SSF53756">
    <property type="entry name" value="UDP-Glycosyltransferase/glycogen phosphorylase"/>
    <property type="match status" value="1"/>
</dbReference>
<dbReference type="RefSeq" id="WP_415867150.1">
    <property type="nucleotide sequence ID" value="NZ_CP134537.1"/>
</dbReference>
<organism evidence="2 3">
    <name type="scientific">Thalassobellus suaedae</name>
    <dbReference type="NCBI Taxonomy" id="3074124"/>
    <lineage>
        <taxon>Bacteria</taxon>
        <taxon>Pseudomonadati</taxon>
        <taxon>Bacteroidota</taxon>
        <taxon>Flavobacteriia</taxon>
        <taxon>Flavobacteriales</taxon>
        <taxon>Flavobacteriaceae</taxon>
        <taxon>Thalassobellus</taxon>
    </lineage>
</organism>
<evidence type="ECO:0000313" key="3">
    <source>
        <dbReference type="Proteomes" id="UP001302806"/>
    </source>
</evidence>
<dbReference type="Pfam" id="PF00534">
    <property type="entry name" value="Glycos_transf_1"/>
    <property type="match status" value="1"/>
</dbReference>
<sequence length="165" mass="18541">MNLLAAFKKVNKEHPDWSLHLVGSYAEDDYYNEIKIFIEKNKLENHVFIYGSCADVYHVLTQSTIGVLSSKSEGLPVALLEYGLAKLPVVATYVGDCGLVISNKDTGILVEPENHQSLAEALISYINDLDLRQQFAENFQNKVKASFSESSSIEALMNLYKKHQR</sequence>
<keyword evidence="2" id="KW-0808">Transferase</keyword>
<reference evidence="2 3" key="1">
    <citation type="submission" date="2023-09" db="EMBL/GenBank/DDBJ databases">
        <title>Thalassobella suaedae gen. nov., sp. nov., a marine bacterium of the family Flavobacteriaceae isolated from a halophyte Suaeda japonica.</title>
        <authorList>
            <person name="Lee S.Y."/>
            <person name="Hwang C.Y."/>
        </authorList>
    </citation>
    <scope>NUCLEOTIDE SEQUENCE [LARGE SCALE GENOMIC DNA]</scope>
    <source>
        <strain evidence="2 3">HL-DH14</strain>
    </source>
</reference>